<reference evidence="1" key="1">
    <citation type="journal article" date="2012" name="Nat. Biotechnol.">
        <title>Draft genome sequence of pigeonpea (Cajanus cajan), an orphan legume crop of resource-poor farmers.</title>
        <authorList>
            <person name="Varshney R.K."/>
            <person name="Chen W."/>
            <person name="Li Y."/>
            <person name="Bharti A.K."/>
            <person name="Saxena R.K."/>
            <person name="Schlueter J.A."/>
            <person name="Donoghue M.T."/>
            <person name="Azam S."/>
            <person name="Fan G."/>
            <person name="Whaley A.M."/>
            <person name="Farmer A.D."/>
            <person name="Sheridan J."/>
            <person name="Iwata A."/>
            <person name="Tuteja R."/>
            <person name="Penmetsa R.V."/>
            <person name="Wu W."/>
            <person name="Upadhyaya H.D."/>
            <person name="Yang S.P."/>
            <person name="Shah T."/>
            <person name="Saxena K.B."/>
            <person name="Michael T."/>
            <person name="McCombie W.R."/>
            <person name="Yang B."/>
            <person name="Zhang G."/>
            <person name="Yang H."/>
            <person name="Wang J."/>
            <person name="Spillane C."/>
            <person name="Cook D.R."/>
            <person name="May G.D."/>
            <person name="Xu X."/>
            <person name="Jackson S.A."/>
        </authorList>
    </citation>
    <scope>NUCLEOTIDE SEQUENCE [LARGE SCALE GENOMIC DNA]</scope>
</reference>
<evidence type="ECO:0000313" key="1">
    <source>
        <dbReference type="EMBL" id="KYP47199.1"/>
    </source>
</evidence>
<name>A0A151RXB6_CAJCA</name>
<dbReference type="EMBL" id="KQ483535">
    <property type="protein sequence ID" value="KYP47199.1"/>
    <property type="molecule type" value="Genomic_DNA"/>
</dbReference>
<keyword evidence="2" id="KW-1185">Reference proteome</keyword>
<dbReference type="AlphaFoldDB" id="A0A151RXB6"/>
<accession>A0A151RXB6</accession>
<sequence>MIYNDDYYQRPRRQARHRESSNKELNITLPSFHGKDNVETYLDWEMKVEQIFSYHGVSEESKVSLAILSF</sequence>
<dbReference type="Gramene" id="C.cajan_27754.t">
    <property type="protein sequence ID" value="C.cajan_27754.t.cds1"/>
    <property type="gene ID" value="C.cajan_27754"/>
</dbReference>
<gene>
    <name evidence="1" type="ORF">KK1_031223</name>
</gene>
<organism evidence="1 2">
    <name type="scientific">Cajanus cajan</name>
    <name type="common">Pigeon pea</name>
    <name type="synonym">Cajanus indicus</name>
    <dbReference type="NCBI Taxonomy" id="3821"/>
    <lineage>
        <taxon>Eukaryota</taxon>
        <taxon>Viridiplantae</taxon>
        <taxon>Streptophyta</taxon>
        <taxon>Embryophyta</taxon>
        <taxon>Tracheophyta</taxon>
        <taxon>Spermatophyta</taxon>
        <taxon>Magnoliopsida</taxon>
        <taxon>eudicotyledons</taxon>
        <taxon>Gunneridae</taxon>
        <taxon>Pentapetalae</taxon>
        <taxon>rosids</taxon>
        <taxon>fabids</taxon>
        <taxon>Fabales</taxon>
        <taxon>Fabaceae</taxon>
        <taxon>Papilionoideae</taxon>
        <taxon>50 kb inversion clade</taxon>
        <taxon>NPAAA clade</taxon>
        <taxon>indigoferoid/millettioid clade</taxon>
        <taxon>Phaseoleae</taxon>
        <taxon>Cajanus</taxon>
    </lineage>
</organism>
<protein>
    <submittedName>
        <fullName evidence="1">Uncharacterized protein</fullName>
    </submittedName>
</protein>
<proteinExistence type="predicted"/>
<dbReference type="Proteomes" id="UP000075243">
    <property type="component" value="Unassembled WGS sequence"/>
</dbReference>
<evidence type="ECO:0000313" key="2">
    <source>
        <dbReference type="Proteomes" id="UP000075243"/>
    </source>
</evidence>